<dbReference type="InterPro" id="IPR003673">
    <property type="entry name" value="CoA-Trfase_fam_III"/>
</dbReference>
<dbReference type="EMBL" id="CAJZAF010000009">
    <property type="protein sequence ID" value="CAG9170786.1"/>
    <property type="molecule type" value="Genomic_DNA"/>
</dbReference>
<dbReference type="Gene3D" id="3.30.1540.10">
    <property type="entry name" value="formyl-coa transferase, domain 3"/>
    <property type="match status" value="1"/>
</dbReference>
<comment type="caution">
    <text evidence="2">The sequence shown here is derived from an EMBL/GenBank/DDBJ whole genome shotgun (WGS) entry which is preliminary data.</text>
</comment>
<dbReference type="InterPro" id="IPR050483">
    <property type="entry name" value="CoA-transferase_III_domain"/>
</dbReference>
<protein>
    <submittedName>
        <fullName evidence="2">Succinyl-CoA--L-malate CoA-transferase beta subunit</fullName>
        <ecNumber evidence="2">2.8.3.22</ecNumber>
    </submittedName>
</protein>
<dbReference type="RefSeq" id="WP_224001773.1">
    <property type="nucleotide sequence ID" value="NZ_CAJZAF010000009.1"/>
</dbReference>
<dbReference type="EC" id="2.8.3.22" evidence="2"/>
<dbReference type="PANTHER" id="PTHR48207:SF3">
    <property type="entry name" value="SUCCINATE--HYDROXYMETHYLGLUTARATE COA-TRANSFERASE"/>
    <property type="match status" value="1"/>
</dbReference>
<dbReference type="Proteomes" id="UP000701702">
    <property type="component" value="Unassembled WGS sequence"/>
</dbReference>
<dbReference type="InterPro" id="IPR044855">
    <property type="entry name" value="CoA-Trfase_III_dom3_sf"/>
</dbReference>
<keyword evidence="1 2" id="KW-0808">Transferase</keyword>
<gene>
    <name evidence="2" type="primary">smtB_1</name>
    <name evidence="2" type="ORF">LMG23994_01998</name>
</gene>
<evidence type="ECO:0000313" key="3">
    <source>
        <dbReference type="Proteomes" id="UP000701702"/>
    </source>
</evidence>
<dbReference type="Gene3D" id="3.40.50.10540">
    <property type="entry name" value="Crotonobetainyl-coa:carnitine coa-transferase, domain 1"/>
    <property type="match status" value="1"/>
</dbReference>
<sequence>MQNEGNRAALEGIRVLDLSRFIAGPHCAMQLADLGADVVKVERRSVGDDTRATLPQIEGESLYFMTFNRNKRSVTLNFRDPEAQKLLRELVCGADILIENFRPGTMEKMGCGWEVLHELNPRLIMARISGYGQSGRLAGEPCFDGIAQASSGLMSLTGHPDGPPTVSGSFVVDYCSALYATIGIMAALERRHKTGEGQLVDVSLMGSATSLLMTAIPEQLLLGKTMTRKGNKDRYSAPGEVYKTADDQWVYLISGNNALFPRLTAVMGREDLLEHPHFSTLEKRMENRSEIESIVAKWVASQTADQVIALARQAEIPAARVANLDEVAHDPYVREAGHIINVEHPTVGSFPTQGFPIRLSESPASIRCAAPTLGADTEAILAEWLGKNDEELARLRERCVV</sequence>
<evidence type="ECO:0000256" key="1">
    <source>
        <dbReference type="ARBA" id="ARBA00022679"/>
    </source>
</evidence>
<dbReference type="Pfam" id="PF02515">
    <property type="entry name" value="CoA_transf_3"/>
    <property type="match status" value="1"/>
</dbReference>
<dbReference type="SUPFAM" id="SSF89796">
    <property type="entry name" value="CoA-transferase family III (CaiB/BaiF)"/>
    <property type="match status" value="1"/>
</dbReference>
<evidence type="ECO:0000313" key="2">
    <source>
        <dbReference type="EMBL" id="CAG9170786.1"/>
    </source>
</evidence>
<organism evidence="2 3">
    <name type="scientific">Cupriavidus pinatubonensis</name>
    <dbReference type="NCBI Taxonomy" id="248026"/>
    <lineage>
        <taxon>Bacteria</taxon>
        <taxon>Pseudomonadati</taxon>
        <taxon>Pseudomonadota</taxon>
        <taxon>Betaproteobacteria</taxon>
        <taxon>Burkholderiales</taxon>
        <taxon>Burkholderiaceae</taxon>
        <taxon>Cupriavidus</taxon>
    </lineage>
</organism>
<keyword evidence="3" id="KW-1185">Reference proteome</keyword>
<dbReference type="GO" id="GO:0016740">
    <property type="term" value="F:transferase activity"/>
    <property type="evidence" value="ECO:0007669"/>
    <property type="project" value="UniProtKB-KW"/>
</dbReference>
<dbReference type="PANTHER" id="PTHR48207">
    <property type="entry name" value="SUCCINATE--HYDROXYMETHYLGLUTARATE COA-TRANSFERASE"/>
    <property type="match status" value="1"/>
</dbReference>
<reference evidence="2 3" key="1">
    <citation type="submission" date="2021-08" db="EMBL/GenBank/DDBJ databases">
        <authorList>
            <person name="Peeters C."/>
        </authorList>
    </citation>
    <scope>NUCLEOTIDE SEQUENCE [LARGE SCALE GENOMIC DNA]</scope>
    <source>
        <strain evidence="2 3">LMG 23994</strain>
    </source>
</reference>
<accession>A0ABN7YF67</accession>
<proteinExistence type="predicted"/>
<name>A0ABN7YF67_9BURK</name>
<dbReference type="InterPro" id="IPR023606">
    <property type="entry name" value="CoA-Trfase_III_dom_1_sf"/>
</dbReference>